<dbReference type="EMBL" id="SEOQ01000125">
    <property type="protein sequence ID" value="TFY69881.1"/>
    <property type="molecule type" value="Genomic_DNA"/>
</dbReference>
<dbReference type="AlphaFoldDB" id="A0A4Y9Z7U3"/>
<reference evidence="2 3" key="1">
    <citation type="submission" date="2019-02" db="EMBL/GenBank/DDBJ databases">
        <title>Genome sequencing of the rare red list fungi Dentipellis fragilis.</title>
        <authorList>
            <person name="Buettner E."/>
            <person name="Kellner H."/>
        </authorList>
    </citation>
    <scope>NUCLEOTIDE SEQUENCE [LARGE SCALE GENOMIC DNA]</scope>
    <source>
        <strain evidence="2 3">DSM 105465</strain>
    </source>
</reference>
<gene>
    <name evidence="2" type="ORF">EVG20_g2961</name>
</gene>
<proteinExistence type="predicted"/>
<accession>A0A4Y9Z7U3</accession>
<comment type="caution">
    <text evidence="2">The sequence shown here is derived from an EMBL/GenBank/DDBJ whole genome shotgun (WGS) entry which is preliminary data.</text>
</comment>
<organism evidence="2 3">
    <name type="scientific">Dentipellis fragilis</name>
    <dbReference type="NCBI Taxonomy" id="205917"/>
    <lineage>
        <taxon>Eukaryota</taxon>
        <taxon>Fungi</taxon>
        <taxon>Dikarya</taxon>
        <taxon>Basidiomycota</taxon>
        <taxon>Agaricomycotina</taxon>
        <taxon>Agaricomycetes</taxon>
        <taxon>Russulales</taxon>
        <taxon>Hericiaceae</taxon>
        <taxon>Dentipellis</taxon>
    </lineage>
</organism>
<evidence type="ECO:0000256" key="1">
    <source>
        <dbReference type="SAM" id="MobiDB-lite"/>
    </source>
</evidence>
<sequence>MATAASDIHSTQWLHPTPDTRDDEQWWADRCPVPVPVDIADQQNHTTAVTAPGARDEERGANNYACRPSLNSHYSRQAHVSLPHKTAAALQQDRVASIRPSITERGE</sequence>
<evidence type="ECO:0000313" key="3">
    <source>
        <dbReference type="Proteomes" id="UP000298327"/>
    </source>
</evidence>
<name>A0A4Y9Z7U3_9AGAM</name>
<dbReference type="Proteomes" id="UP000298327">
    <property type="component" value="Unassembled WGS sequence"/>
</dbReference>
<protein>
    <submittedName>
        <fullName evidence="2">Uncharacterized protein</fullName>
    </submittedName>
</protein>
<keyword evidence="3" id="KW-1185">Reference proteome</keyword>
<feature type="region of interest" description="Disordered" evidence="1">
    <location>
        <begin position="1"/>
        <end position="23"/>
    </location>
</feature>
<evidence type="ECO:0000313" key="2">
    <source>
        <dbReference type="EMBL" id="TFY69881.1"/>
    </source>
</evidence>